<dbReference type="Proteomes" id="UP001336250">
    <property type="component" value="Unassembled WGS sequence"/>
</dbReference>
<evidence type="ECO:0000256" key="1">
    <source>
        <dbReference type="SAM" id="Phobius"/>
    </source>
</evidence>
<keyword evidence="1" id="KW-0472">Membrane</keyword>
<keyword evidence="1" id="KW-1133">Transmembrane helix</keyword>
<protein>
    <submittedName>
        <fullName evidence="2">Type II secretion system protein</fullName>
    </submittedName>
</protein>
<proteinExistence type="predicted"/>
<gene>
    <name evidence="2" type="ORF">V4F39_06920</name>
</gene>
<sequence length="166" mass="18356">MQRGEPGRATAPQGGFTLIALLVIVAVVGWGLAFVGPAWSSQAHREREQELLRIGRLYAEALQRYREMSPGGLKTGPARLEDLLLDTRFLGTVRHLRRLYPDPMGADRPWGLVRDAQGGIVGVFSRSEEETVAQGPVWVVDGLVLPPARKYVDWKFVMLPVTAGRL</sequence>
<dbReference type="RefSeq" id="WP_332288579.1">
    <property type="nucleotide sequence ID" value="NZ_JAZIBG010000019.1"/>
</dbReference>
<keyword evidence="3" id="KW-1185">Reference proteome</keyword>
<name>A0AAW9QBT1_9BURK</name>
<organism evidence="2 3">
    <name type="scientific">Aquincola agrisoli</name>
    <dbReference type="NCBI Taxonomy" id="3119538"/>
    <lineage>
        <taxon>Bacteria</taxon>
        <taxon>Pseudomonadati</taxon>
        <taxon>Pseudomonadota</taxon>
        <taxon>Betaproteobacteria</taxon>
        <taxon>Burkholderiales</taxon>
        <taxon>Sphaerotilaceae</taxon>
        <taxon>Aquincola</taxon>
    </lineage>
</organism>
<evidence type="ECO:0000313" key="2">
    <source>
        <dbReference type="EMBL" id="MEF7613638.1"/>
    </source>
</evidence>
<accession>A0AAW9QBT1</accession>
<dbReference type="AlphaFoldDB" id="A0AAW9QBT1"/>
<feature type="transmembrane region" description="Helical" evidence="1">
    <location>
        <begin position="16"/>
        <end position="39"/>
    </location>
</feature>
<comment type="caution">
    <text evidence="2">The sequence shown here is derived from an EMBL/GenBank/DDBJ whole genome shotgun (WGS) entry which is preliminary data.</text>
</comment>
<reference evidence="2 3" key="1">
    <citation type="submission" date="2024-02" db="EMBL/GenBank/DDBJ databases">
        <title>Genome sequence of Aquincola sp. MAHUQ-54.</title>
        <authorList>
            <person name="Huq M.A."/>
        </authorList>
    </citation>
    <scope>NUCLEOTIDE SEQUENCE [LARGE SCALE GENOMIC DNA]</scope>
    <source>
        <strain evidence="2 3">MAHUQ-54</strain>
    </source>
</reference>
<evidence type="ECO:0000313" key="3">
    <source>
        <dbReference type="Proteomes" id="UP001336250"/>
    </source>
</evidence>
<keyword evidence="1" id="KW-0812">Transmembrane</keyword>
<dbReference type="EMBL" id="JAZIBG010000019">
    <property type="protein sequence ID" value="MEF7613638.1"/>
    <property type="molecule type" value="Genomic_DNA"/>
</dbReference>